<evidence type="ECO:0000313" key="1">
    <source>
        <dbReference type="EMBL" id="KAH7933278.1"/>
    </source>
</evidence>
<protein>
    <submittedName>
        <fullName evidence="1">Uncharacterized protein</fullName>
    </submittedName>
</protein>
<dbReference type="Proteomes" id="UP000821865">
    <property type="component" value="Chromosome 9"/>
</dbReference>
<sequence>MFGSIVIRGLIICDSSPSHEEVTIYVSEVKHIKETGSVVVLFDGAVPSYIRVGQAIVRCYLFKKQIEVCSKCTRVGHRADVCPTPVVNVCHNRGAKDPKQKHSCHVRCKLCGKGHPTGDKACQQKYQTPFVDR</sequence>
<name>A0ACB8C367_DERSI</name>
<keyword evidence="2" id="KW-1185">Reference proteome</keyword>
<dbReference type="EMBL" id="CM023478">
    <property type="protein sequence ID" value="KAH7933278.1"/>
    <property type="molecule type" value="Genomic_DNA"/>
</dbReference>
<reference evidence="1" key="1">
    <citation type="submission" date="2020-05" db="EMBL/GenBank/DDBJ databases">
        <title>Large-scale comparative analyses of tick genomes elucidate their genetic diversity and vector capacities.</title>
        <authorList>
            <person name="Jia N."/>
            <person name="Wang J."/>
            <person name="Shi W."/>
            <person name="Du L."/>
            <person name="Sun Y."/>
            <person name="Zhan W."/>
            <person name="Jiang J."/>
            <person name="Wang Q."/>
            <person name="Zhang B."/>
            <person name="Ji P."/>
            <person name="Sakyi L.B."/>
            <person name="Cui X."/>
            <person name="Yuan T."/>
            <person name="Jiang B."/>
            <person name="Yang W."/>
            <person name="Lam T.T.-Y."/>
            <person name="Chang Q."/>
            <person name="Ding S."/>
            <person name="Wang X."/>
            <person name="Zhu J."/>
            <person name="Ruan X."/>
            <person name="Zhao L."/>
            <person name="Wei J."/>
            <person name="Que T."/>
            <person name="Du C."/>
            <person name="Cheng J."/>
            <person name="Dai P."/>
            <person name="Han X."/>
            <person name="Huang E."/>
            <person name="Gao Y."/>
            <person name="Liu J."/>
            <person name="Shao H."/>
            <person name="Ye R."/>
            <person name="Li L."/>
            <person name="Wei W."/>
            <person name="Wang X."/>
            <person name="Wang C."/>
            <person name="Yang T."/>
            <person name="Huo Q."/>
            <person name="Li W."/>
            <person name="Guo W."/>
            <person name="Chen H."/>
            <person name="Zhou L."/>
            <person name="Ni X."/>
            <person name="Tian J."/>
            <person name="Zhou Y."/>
            <person name="Sheng Y."/>
            <person name="Liu T."/>
            <person name="Pan Y."/>
            <person name="Xia L."/>
            <person name="Li J."/>
            <person name="Zhao F."/>
            <person name="Cao W."/>
        </authorList>
    </citation>
    <scope>NUCLEOTIDE SEQUENCE</scope>
    <source>
        <strain evidence="1">Dsil-2018</strain>
    </source>
</reference>
<proteinExistence type="predicted"/>
<organism evidence="1 2">
    <name type="scientific">Dermacentor silvarum</name>
    <name type="common">Tick</name>
    <dbReference type="NCBI Taxonomy" id="543639"/>
    <lineage>
        <taxon>Eukaryota</taxon>
        <taxon>Metazoa</taxon>
        <taxon>Ecdysozoa</taxon>
        <taxon>Arthropoda</taxon>
        <taxon>Chelicerata</taxon>
        <taxon>Arachnida</taxon>
        <taxon>Acari</taxon>
        <taxon>Parasitiformes</taxon>
        <taxon>Ixodida</taxon>
        <taxon>Ixodoidea</taxon>
        <taxon>Ixodidae</taxon>
        <taxon>Rhipicephalinae</taxon>
        <taxon>Dermacentor</taxon>
    </lineage>
</organism>
<accession>A0ACB8C367</accession>
<comment type="caution">
    <text evidence="1">The sequence shown here is derived from an EMBL/GenBank/DDBJ whole genome shotgun (WGS) entry which is preliminary data.</text>
</comment>
<evidence type="ECO:0000313" key="2">
    <source>
        <dbReference type="Proteomes" id="UP000821865"/>
    </source>
</evidence>
<gene>
    <name evidence="1" type="ORF">HPB49_011150</name>
</gene>